<feature type="transmembrane region" description="Helical" evidence="7">
    <location>
        <begin position="37"/>
        <end position="55"/>
    </location>
</feature>
<organism evidence="9 10">
    <name type="scientific">Paenibacillus oceani</name>
    <dbReference type="NCBI Taxonomy" id="2772510"/>
    <lineage>
        <taxon>Bacteria</taxon>
        <taxon>Bacillati</taxon>
        <taxon>Bacillota</taxon>
        <taxon>Bacilli</taxon>
        <taxon>Bacillales</taxon>
        <taxon>Paenibacillaceae</taxon>
        <taxon>Paenibacillus</taxon>
    </lineage>
</organism>
<dbReference type="Pfam" id="PF00892">
    <property type="entry name" value="EamA"/>
    <property type="match status" value="2"/>
</dbReference>
<dbReference type="GO" id="GO:0005886">
    <property type="term" value="C:plasma membrane"/>
    <property type="evidence" value="ECO:0007669"/>
    <property type="project" value="UniProtKB-SubCell"/>
</dbReference>
<comment type="subcellular location">
    <subcellularLocation>
        <location evidence="1">Cell membrane</location>
        <topology evidence="1">Multi-pass membrane protein</topology>
    </subcellularLocation>
</comment>
<dbReference type="SUPFAM" id="SSF103481">
    <property type="entry name" value="Multidrug resistance efflux transporter EmrE"/>
    <property type="match status" value="2"/>
</dbReference>
<evidence type="ECO:0000256" key="1">
    <source>
        <dbReference type="ARBA" id="ARBA00004651"/>
    </source>
</evidence>
<feature type="transmembrane region" description="Helical" evidence="7">
    <location>
        <begin position="222"/>
        <end position="241"/>
    </location>
</feature>
<protein>
    <submittedName>
        <fullName evidence="9">DMT family transporter</fullName>
    </submittedName>
</protein>
<feature type="transmembrane region" description="Helical" evidence="7">
    <location>
        <begin position="128"/>
        <end position="145"/>
    </location>
</feature>
<gene>
    <name evidence="9" type="ORF">IDH45_29655</name>
</gene>
<feature type="transmembrane region" description="Helical" evidence="7">
    <location>
        <begin position="253"/>
        <end position="272"/>
    </location>
</feature>
<feature type="transmembrane region" description="Helical" evidence="7">
    <location>
        <begin position="7"/>
        <end position="25"/>
    </location>
</feature>
<evidence type="ECO:0000313" key="9">
    <source>
        <dbReference type="EMBL" id="MBD2866147.1"/>
    </source>
</evidence>
<dbReference type="PANTHER" id="PTHR32322:SF18">
    <property type="entry name" value="S-ADENOSYLMETHIONINE_S-ADENOSYLHOMOCYSTEINE TRANSPORTER"/>
    <property type="match status" value="1"/>
</dbReference>
<dbReference type="InterPro" id="IPR050638">
    <property type="entry name" value="AA-Vitamin_Transporters"/>
</dbReference>
<evidence type="ECO:0000259" key="8">
    <source>
        <dbReference type="Pfam" id="PF00892"/>
    </source>
</evidence>
<comment type="similarity">
    <text evidence="2">Belongs to the EamA transporter family.</text>
</comment>
<evidence type="ECO:0000256" key="2">
    <source>
        <dbReference type="ARBA" id="ARBA00007362"/>
    </source>
</evidence>
<dbReference type="InterPro" id="IPR000620">
    <property type="entry name" value="EamA_dom"/>
</dbReference>
<dbReference type="AlphaFoldDB" id="A0A927H3A6"/>
<sequence>MTAKRNAYIAAIVYAMIIGLSFLFVKQTLTVASPLDTLAHRFSIAWLAATVWLLATKQSVRVTKSDLRTIAPLAVLYPVLFFAFQVFGLLYSSSSEAGIILATVPIFTLVFAGLVLKETSTPRQKIAIGLSVLGVIYILYMNSAGTGTSGSILGSGLLALSAVVASLYNVLARRLTQRYSLFTLTYVMSFFGFITFNVLALSDHLIRGTVHQFFQPFLHADFVVAALYLGVLSSLLTSYLSNFALSRLPASQMSVFSNLATLITVMAGIVFLQEAFHYYHAIGAGMIIAGIIGVNYLAKAKREREEKRPSNS</sequence>
<accession>A0A927H3A6</accession>
<keyword evidence="5 7" id="KW-1133">Transmembrane helix</keyword>
<feature type="transmembrane region" description="Helical" evidence="7">
    <location>
        <begin position="151"/>
        <end position="171"/>
    </location>
</feature>
<evidence type="ECO:0000256" key="5">
    <source>
        <dbReference type="ARBA" id="ARBA00022989"/>
    </source>
</evidence>
<name>A0A927H3A6_9BACL</name>
<evidence type="ECO:0000256" key="3">
    <source>
        <dbReference type="ARBA" id="ARBA00022475"/>
    </source>
</evidence>
<dbReference type="PANTHER" id="PTHR32322">
    <property type="entry name" value="INNER MEMBRANE TRANSPORTER"/>
    <property type="match status" value="1"/>
</dbReference>
<dbReference type="EMBL" id="JACXJA010000053">
    <property type="protein sequence ID" value="MBD2866147.1"/>
    <property type="molecule type" value="Genomic_DNA"/>
</dbReference>
<reference evidence="9" key="1">
    <citation type="submission" date="2020-09" db="EMBL/GenBank/DDBJ databases">
        <title>A novel bacterium of genus Paenibacillus, isolated from South China Sea.</title>
        <authorList>
            <person name="Huang H."/>
            <person name="Mo K."/>
            <person name="Hu Y."/>
        </authorList>
    </citation>
    <scope>NUCLEOTIDE SEQUENCE</scope>
    <source>
        <strain evidence="9">IB182363</strain>
    </source>
</reference>
<evidence type="ECO:0000313" key="10">
    <source>
        <dbReference type="Proteomes" id="UP000639396"/>
    </source>
</evidence>
<keyword evidence="3" id="KW-1003">Cell membrane</keyword>
<feature type="transmembrane region" description="Helical" evidence="7">
    <location>
        <begin position="67"/>
        <end position="91"/>
    </location>
</feature>
<proteinExistence type="inferred from homology"/>
<dbReference type="Gene3D" id="1.10.3730.20">
    <property type="match status" value="1"/>
</dbReference>
<evidence type="ECO:0000256" key="7">
    <source>
        <dbReference type="SAM" id="Phobius"/>
    </source>
</evidence>
<keyword evidence="6 7" id="KW-0472">Membrane</keyword>
<dbReference type="Proteomes" id="UP000639396">
    <property type="component" value="Unassembled WGS sequence"/>
</dbReference>
<feature type="transmembrane region" description="Helical" evidence="7">
    <location>
        <begin position="183"/>
        <end position="202"/>
    </location>
</feature>
<evidence type="ECO:0000256" key="6">
    <source>
        <dbReference type="ARBA" id="ARBA00023136"/>
    </source>
</evidence>
<comment type="caution">
    <text evidence="9">The sequence shown here is derived from an EMBL/GenBank/DDBJ whole genome shotgun (WGS) entry which is preliminary data.</text>
</comment>
<keyword evidence="10" id="KW-1185">Reference proteome</keyword>
<feature type="transmembrane region" description="Helical" evidence="7">
    <location>
        <begin position="97"/>
        <end position="116"/>
    </location>
</feature>
<feature type="transmembrane region" description="Helical" evidence="7">
    <location>
        <begin position="278"/>
        <end position="298"/>
    </location>
</feature>
<feature type="domain" description="EamA" evidence="8">
    <location>
        <begin position="7"/>
        <end position="139"/>
    </location>
</feature>
<keyword evidence="4 7" id="KW-0812">Transmembrane</keyword>
<dbReference type="InterPro" id="IPR037185">
    <property type="entry name" value="EmrE-like"/>
</dbReference>
<dbReference type="RefSeq" id="WP_190931766.1">
    <property type="nucleotide sequence ID" value="NZ_JACXJA010000053.1"/>
</dbReference>
<feature type="domain" description="EamA" evidence="8">
    <location>
        <begin position="154"/>
        <end position="295"/>
    </location>
</feature>
<evidence type="ECO:0000256" key="4">
    <source>
        <dbReference type="ARBA" id="ARBA00022692"/>
    </source>
</evidence>